<feature type="domain" description="Phosphorylated adapter RNA export protein RNA-binding" evidence="12">
    <location>
        <begin position="193"/>
        <end position="276"/>
    </location>
</feature>
<protein>
    <recommendedName>
        <fullName evidence="4">Phosphorylated adapter RNA export protein</fullName>
    </recommendedName>
    <alternativeName>
        <fullName evidence="10">RNA U small nuclear RNA export adapter protein</fullName>
    </alternativeName>
</protein>
<keyword evidence="5" id="KW-0813">Transport</keyword>
<dbReference type="GO" id="GO:0006408">
    <property type="term" value="P:snRNA export from nucleus"/>
    <property type="evidence" value="ECO:0007669"/>
    <property type="project" value="InterPro"/>
</dbReference>
<feature type="region of interest" description="Disordered" evidence="11">
    <location>
        <begin position="319"/>
        <end position="343"/>
    </location>
</feature>
<sequence>MEQDEVDLEDGEISNDSDSYTPLERPSDYSKTQPLPRLPVRIDVESESEEEYQSNDSDSDSDPNMKARKKPKISLKPMQQLRPRRPKRYDIWSSRLQEETLAATLDNCDVDKKDRSRDVESYDYTIAQRYYNDEDVNRFSQVKERTNNKRTRSERDNINLRHIQRSSSDDTSRGETRIIPDLKVTSNNEAEEIASEIASKLNEEKEELILRVINIMGKQKAIDLFEETQKVEEEGGMLIMNKTRRRTPGGVFLFLVRHDYHITLDQKNQIFGEERQRFKQYTKKKQKQKNLERKKAIQAKNPRILPELLTRAEAFSTANSTKKNKETCDQDFVNPPPTPETDCCDNSRDGMEGSTSPVINSNDALNTERGGLNSYDDDFLDLGCAADMELF</sequence>
<comment type="similarity">
    <text evidence="3">Belongs to the PHAX family.</text>
</comment>
<dbReference type="GO" id="GO:0003723">
    <property type="term" value="F:RNA binding"/>
    <property type="evidence" value="ECO:0007669"/>
    <property type="project" value="UniProtKB-KW"/>
</dbReference>
<feature type="compositionally biased region" description="Acidic residues" evidence="11">
    <location>
        <begin position="45"/>
        <end position="61"/>
    </location>
</feature>
<dbReference type="Gene3D" id="1.10.10.1440">
    <property type="entry name" value="PHAX RNA-binding domain"/>
    <property type="match status" value="1"/>
</dbReference>
<dbReference type="InterPro" id="IPR039047">
    <property type="entry name" value="PHAX"/>
</dbReference>
<evidence type="ECO:0000256" key="8">
    <source>
        <dbReference type="ARBA" id="ARBA00022927"/>
    </source>
</evidence>
<comment type="subcellular location">
    <subcellularLocation>
        <location evidence="2">Cytoplasm</location>
    </subcellularLocation>
    <subcellularLocation>
        <location evidence="1">Nucleus</location>
    </subcellularLocation>
</comment>
<evidence type="ECO:0000256" key="1">
    <source>
        <dbReference type="ARBA" id="ARBA00004123"/>
    </source>
</evidence>
<evidence type="ECO:0000256" key="5">
    <source>
        <dbReference type="ARBA" id="ARBA00022448"/>
    </source>
</evidence>
<dbReference type="Proteomes" id="UP001153709">
    <property type="component" value="Chromosome 2"/>
</dbReference>
<evidence type="ECO:0000313" key="13">
    <source>
        <dbReference type="EMBL" id="CAG9829117.1"/>
    </source>
</evidence>
<evidence type="ECO:0000259" key="12">
    <source>
        <dbReference type="Pfam" id="PF10258"/>
    </source>
</evidence>
<evidence type="ECO:0000256" key="11">
    <source>
        <dbReference type="SAM" id="MobiDB-lite"/>
    </source>
</evidence>
<dbReference type="PANTHER" id="PTHR13135:SF0">
    <property type="entry name" value="PHOSPHORYLATED ADAPTER RNA EXPORT PROTEIN"/>
    <property type="match status" value="1"/>
</dbReference>
<dbReference type="FunFam" id="1.10.10.1440:FF:000001">
    <property type="entry name" value="phosphorylated adapter RNA export protein-like"/>
    <property type="match status" value="1"/>
</dbReference>
<evidence type="ECO:0000256" key="4">
    <source>
        <dbReference type="ARBA" id="ARBA00016856"/>
    </source>
</evidence>
<evidence type="ECO:0000256" key="2">
    <source>
        <dbReference type="ARBA" id="ARBA00004496"/>
    </source>
</evidence>
<keyword evidence="7" id="KW-0694">RNA-binding</keyword>
<reference evidence="13" key="1">
    <citation type="submission" date="2022-01" db="EMBL/GenBank/DDBJ databases">
        <authorList>
            <person name="King R."/>
        </authorList>
    </citation>
    <scope>NUCLEOTIDE SEQUENCE</scope>
</reference>
<name>A0A9N9SVH2_DIABA</name>
<accession>A0A9N9SVH2</accession>
<evidence type="ECO:0000256" key="10">
    <source>
        <dbReference type="ARBA" id="ARBA00030834"/>
    </source>
</evidence>
<keyword evidence="8" id="KW-0653">Protein transport</keyword>
<keyword evidence="6" id="KW-0963">Cytoplasm</keyword>
<dbReference type="InterPro" id="IPR038092">
    <property type="entry name" value="PHAX_RNA-binding_sf"/>
</dbReference>
<dbReference type="InterPro" id="IPR019385">
    <property type="entry name" value="PHAX_RNA-binding_domain"/>
</dbReference>
<dbReference type="GO" id="GO:0005634">
    <property type="term" value="C:nucleus"/>
    <property type="evidence" value="ECO:0007669"/>
    <property type="project" value="UniProtKB-SubCell"/>
</dbReference>
<dbReference type="Pfam" id="PF10258">
    <property type="entry name" value="PHAX_RNA-bd"/>
    <property type="match status" value="1"/>
</dbReference>
<dbReference type="PANTHER" id="PTHR13135">
    <property type="entry name" value="CYTOSOLIC RESINIFERATOXIN BINDING PROTEIN RBP-26"/>
    <property type="match status" value="1"/>
</dbReference>
<gene>
    <name evidence="13" type="ORF">DIABBA_LOCUS2971</name>
</gene>
<dbReference type="GO" id="GO:0015031">
    <property type="term" value="P:protein transport"/>
    <property type="evidence" value="ECO:0007669"/>
    <property type="project" value="UniProtKB-KW"/>
</dbReference>
<evidence type="ECO:0000256" key="7">
    <source>
        <dbReference type="ARBA" id="ARBA00022884"/>
    </source>
</evidence>
<organism evidence="13 14">
    <name type="scientific">Diabrotica balteata</name>
    <name type="common">Banded cucumber beetle</name>
    <dbReference type="NCBI Taxonomy" id="107213"/>
    <lineage>
        <taxon>Eukaryota</taxon>
        <taxon>Metazoa</taxon>
        <taxon>Ecdysozoa</taxon>
        <taxon>Arthropoda</taxon>
        <taxon>Hexapoda</taxon>
        <taxon>Insecta</taxon>
        <taxon>Pterygota</taxon>
        <taxon>Neoptera</taxon>
        <taxon>Endopterygota</taxon>
        <taxon>Coleoptera</taxon>
        <taxon>Polyphaga</taxon>
        <taxon>Cucujiformia</taxon>
        <taxon>Chrysomeloidea</taxon>
        <taxon>Chrysomelidae</taxon>
        <taxon>Galerucinae</taxon>
        <taxon>Diabroticina</taxon>
        <taxon>Diabroticites</taxon>
        <taxon>Diabrotica</taxon>
    </lineage>
</organism>
<keyword evidence="9" id="KW-0539">Nucleus</keyword>
<dbReference type="EMBL" id="OU898277">
    <property type="protein sequence ID" value="CAG9829117.1"/>
    <property type="molecule type" value="Genomic_DNA"/>
</dbReference>
<dbReference type="AlphaFoldDB" id="A0A9N9SVH2"/>
<feature type="region of interest" description="Disordered" evidence="11">
    <location>
        <begin position="1"/>
        <end position="85"/>
    </location>
</feature>
<evidence type="ECO:0000313" key="14">
    <source>
        <dbReference type="Proteomes" id="UP001153709"/>
    </source>
</evidence>
<proteinExistence type="inferred from homology"/>
<evidence type="ECO:0000256" key="6">
    <source>
        <dbReference type="ARBA" id="ARBA00022490"/>
    </source>
</evidence>
<feature type="compositionally biased region" description="Acidic residues" evidence="11">
    <location>
        <begin position="1"/>
        <end position="15"/>
    </location>
</feature>
<keyword evidence="14" id="KW-1185">Reference proteome</keyword>
<dbReference type="GO" id="GO:0005737">
    <property type="term" value="C:cytoplasm"/>
    <property type="evidence" value="ECO:0007669"/>
    <property type="project" value="UniProtKB-SubCell"/>
</dbReference>
<evidence type="ECO:0000256" key="9">
    <source>
        <dbReference type="ARBA" id="ARBA00023242"/>
    </source>
</evidence>
<dbReference type="OrthoDB" id="20573at2759"/>
<evidence type="ECO:0000256" key="3">
    <source>
        <dbReference type="ARBA" id="ARBA00006094"/>
    </source>
</evidence>